<name>A0ABU0AQ66_9BACI</name>
<comment type="caution">
    <text evidence="2">The sequence shown here is derived from an EMBL/GenBank/DDBJ whole genome shotgun (WGS) entry which is preliminary data.</text>
</comment>
<sequence length="387" mass="44348">MKKKKWIMVIITFVGILLVALTSFLFFRIPENIVSEEVINQKDFLEDKDAILYFSTTADQDIDGGGKSYAVFVNNKGLSSSFEMGGLELGNIGVDGYRVLLEDKERFYLVGEGLKKVKRDGYQHTGDSVGYVEHNEGFYAIFNSGYDKETGDYRSDLYWEEGNDFNKSVIPHFIEASGTQGNILFLQSTSEDENSYDIYETKIGAKTKPKLFSSVEKEAESTTFGQLLVDDENIFFIVQAGANTNMVKINKTTKEYKSIPITKYDNDNSILYQQTPFSFKRCAFLYNQFVYFIDGFGQVFKIDTDTYESELAFSLSKEALIGDSLEIYQKNDTLYLVTLNHEEQAGLIEQYDLVTEKKNRADKIKNLPKLRTFNKQLYLYDFVILKE</sequence>
<reference evidence="2 3" key="1">
    <citation type="submission" date="2023-07" db="EMBL/GenBank/DDBJ databases">
        <title>Genomic Encyclopedia of Type Strains, Phase IV (KMG-IV): sequencing the most valuable type-strain genomes for metagenomic binning, comparative biology and taxonomic classification.</title>
        <authorList>
            <person name="Goeker M."/>
        </authorList>
    </citation>
    <scope>NUCLEOTIDE SEQUENCE [LARGE SCALE GENOMIC DNA]</scope>
    <source>
        <strain evidence="2 3">DSM 23494</strain>
    </source>
</reference>
<protein>
    <submittedName>
        <fullName evidence="2">Uncharacterized protein</fullName>
    </submittedName>
</protein>
<keyword evidence="3" id="KW-1185">Reference proteome</keyword>
<dbReference type="Proteomes" id="UP001238088">
    <property type="component" value="Unassembled WGS sequence"/>
</dbReference>
<evidence type="ECO:0000313" key="2">
    <source>
        <dbReference type="EMBL" id="MDQ0272989.1"/>
    </source>
</evidence>
<feature type="transmembrane region" description="Helical" evidence="1">
    <location>
        <begin position="7"/>
        <end position="27"/>
    </location>
</feature>
<evidence type="ECO:0000313" key="3">
    <source>
        <dbReference type="Proteomes" id="UP001238088"/>
    </source>
</evidence>
<accession>A0ABU0AQ66</accession>
<keyword evidence="1" id="KW-0812">Transmembrane</keyword>
<dbReference type="EMBL" id="JAUSUB010000031">
    <property type="protein sequence ID" value="MDQ0272989.1"/>
    <property type="molecule type" value="Genomic_DNA"/>
</dbReference>
<dbReference type="RefSeq" id="WP_307478515.1">
    <property type="nucleotide sequence ID" value="NZ_JAUSUB010000031.1"/>
</dbReference>
<keyword evidence="1" id="KW-0472">Membrane</keyword>
<organism evidence="2 3">
    <name type="scientific">Cytobacillus purgationiresistens</name>
    <dbReference type="NCBI Taxonomy" id="863449"/>
    <lineage>
        <taxon>Bacteria</taxon>
        <taxon>Bacillati</taxon>
        <taxon>Bacillota</taxon>
        <taxon>Bacilli</taxon>
        <taxon>Bacillales</taxon>
        <taxon>Bacillaceae</taxon>
        <taxon>Cytobacillus</taxon>
    </lineage>
</organism>
<keyword evidence="1" id="KW-1133">Transmembrane helix</keyword>
<evidence type="ECO:0000256" key="1">
    <source>
        <dbReference type="SAM" id="Phobius"/>
    </source>
</evidence>
<gene>
    <name evidence="2" type="ORF">J2S17_004883</name>
</gene>
<proteinExistence type="predicted"/>